<reference evidence="14 15" key="1">
    <citation type="submission" date="2022-08" db="EMBL/GenBank/DDBJ databases">
        <authorList>
            <person name="Zeman M."/>
            <person name="Kubasova T."/>
        </authorList>
    </citation>
    <scope>NUCLEOTIDE SEQUENCE [LARGE SCALE GENOMIC DNA]</scope>
    <source>
        <strain evidence="14 15">ET62</strain>
    </source>
</reference>
<dbReference type="EMBL" id="JANRHJ010000003">
    <property type="protein sequence ID" value="MCR8873165.1"/>
    <property type="molecule type" value="Genomic_DNA"/>
</dbReference>
<dbReference type="GO" id="GO:0001508">
    <property type="term" value="P:action potential"/>
    <property type="evidence" value="ECO:0007669"/>
    <property type="project" value="TreeGrafter"/>
</dbReference>
<accession>A0AAW5N7K8</accession>
<evidence type="ECO:0000256" key="1">
    <source>
        <dbReference type="ARBA" id="ARBA00004141"/>
    </source>
</evidence>
<feature type="transmembrane region" description="Helical" evidence="12">
    <location>
        <begin position="133"/>
        <end position="149"/>
    </location>
</feature>
<gene>
    <name evidence="14" type="ORF">NW209_03855</name>
</gene>
<keyword evidence="7" id="KW-0630">Potassium</keyword>
<dbReference type="GO" id="GO:0005249">
    <property type="term" value="F:voltage-gated potassium channel activity"/>
    <property type="evidence" value="ECO:0007669"/>
    <property type="project" value="InterPro"/>
</dbReference>
<evidence type="ECO:0000256" key="6">
    <source>
        <dbReference type="ARBA" id="ARBA00022882"/>
    </source>
</evidence>
<feature type="transmembrane region" description="Helical" evidence="12">
    <location>
        <begin position="104"/>
        <end position="127"/>
    </location>
</feature>
<evidence type="ECO:0000256" key="2">
    <source>
        <dbReference type="ARBA" id="ARBA00022448"/>
    </source>
</evidence>
<keyword evidence="8 12" id="KW-1133">Transmembrane helix</keyword>
<comment type="subcellular location">
    <subcellularLocation>
        <location evidence="1">Membrane</location>
        <topology evidence="1">Multi-pass membrane protein</topology>
    </subcellularLocation>
</comment>
<feature type="transmembrane region" description="Helical" evidence="12">
    <location>
        <begin position="170"/>
        <end position="190"/>
    </location>
</feature>
<dbReference type="Pfam" id="PF00520">
    <property type="entry name" value="Ion_trans"/>
    <property type="match status" value="1"/>
</dbReference>
<keyword evidence="2" id="KW-0813">Transport</keyword>
<evidence type="ECO:0000313" key="14">
    <source>
        <dbReference type="EMBL" id="MCR8873165.1"/>
    </source>
</evidence>
<dbReference type="RefSeq" id="WP_258335444.1">
    <property type="nucleotide sequence ID" value="NZ_JANRHJ010000003.1"/>
</dbReference>
<organism evidence="14 15">
    <name type="scientific">Phocaeicola barnesiae</name>
    <dbReference type="NCBI Taxonomy" id="376804"/>
    <lineage>
        <taxon>Bacteria</taxon>
        <taxon>Pseudomonadati</taxon>
        <taxon>Bacteroidota</taxon>
        <taxon>Bacteroidia</taxon>
        <taxon>Bacteroidales</taxon>
        <taxon>Bacteroidaceae</taxon>
        <taxon>Phocaeicola</taxon>
    </lineage>
</organism>
<protein>
    <submittedName>
        <fullName evidence="14">Ion transporter</fullName>
    </submittedName>
</protein>
<keyword evidence="10 12" id="KW-0472">Membrane</keyword>
<keyword evidence="3" id="KW-0633">Potassium transport</keyword>
<dbReference type="SUPFAM" id="SSF81324">
    <property type="entry name" value="Voltage-gated potassium channels"/>
    <property type="match status" value="1"/>
</dbReference>
<keyword evidence="6" id="KW-0851">Voltage-gated channel</keyword>
<feature type="transmembrane region" description="Helical" evidence="12">
    <location>
        <begin position="63"/>
        <end position="84"/>
    </location>
</feature>
<comment type="caution">
    <text evidence="14">The sequence shown here is derived from an EMBL/GenBank/DDBJ whole genome shotgun (WGS) entry which is preliminary data.</text>
</comment>
<feature type="transmembrane region" description="Helical" evidence="12">
    <location>
        <begin position="40"/>
        <end position="57"/>
    </location>
</feature>
<feature type="domain" description="Ion transport" evidence="13">
    <location>
        <begin position="35"/>
        <end position="257"/>
    </location>
</feature>
<feature type="transmembrane region" description="Helical" evidence="12">
    <location>
        <begin position="230"/>
        <end position="254"/>
    </location>
</feature>
<dbReference type="InterPro" id="IPR005821">
    <property type="entry name" value="Ion_trans_dom"/>
</dbReference>
<evidence type="ECO:0000256" key="8">
    <source>
        <dbReference type="ARBA" id="ARBA00022989"/>
    </source>
</evidence>
<dbReference type="Gene3D" id="1.10.287.70">
    <property type="match status" value="1"/>
</dbReference>
<keyword evidence="15" id="KW-1185">Reference proteome</keyword>
<evidence type="ECO:0000256" key="11">
    <source>
        <dbReference type="ARBA" id="ARBA00023303"/>
    </source>
</evidence>
<keyword evidence="4 12" id="KW-0812">Transmembrane</keyword>
<dbReference type="InterPro" id="IPR027359">
    <property type="entry name" value="Volt_channel_dom_sf"/>
</dbReference>
<evidence type="ECO:0000256" key="4">
    <source>
        <dbReference type="ARBA" id="ARBA00022692"/>
    </source>
</evidence>
<dbReference type="InterPro" id="IPR028325">
    <property type="entry name" value="VG_K_chnl"/>
</dbReference>
<evidence type="ECO:0000256" key="5">
    <source>
        <dbReference type="ARBA" id="ARBA00022826"/>
    </source>
</evidence>
<dbReference type="Gene3D" id="1.20.120.350">
    <property type="entry name" value="Voltage-gated potassium channels. Chain C"/>
    <property type="match status" value="1"/>
</dbReference>
<dbReference type="PANTHER" id="PTHR11537">
    <property type="entry name" value="VOLTAGE-GATED POTASSIUM CHANNEL"/>
    <property type="match status" value="1"/>
</dbReference>
<dbReference type="GO" id="GO:0008076">
    <property type="term" value="C:voltage-gated potassium channel complex"/>
    <property type="evidence" value="ECO:0007669"/>
    <property type="project" value="InterPro"/>
</dbReference>
<evidence type="ECO:0000259" key="13">
    <source>
        <dbReference type="Pfam" id="PF00520"/>
    </source>
</evidence>
<proteinExistence type="predicted"/>
<name>A0AAW5N7K8_9BACT</name>
<dbReference type="PANTHER" id="PTHR11537:SF254">
    <property type="entry name" value="POTASSIUM VOLTAGE-GATED CHANNEL PROTEIN SHAB"/>
    <property type="match status" value="1"/>
</dbReference>
<evidence type="ECO:0000313" key="15">
    <source>
        <dbReference type="Proteomes" id="UP001204579"/>
    </source>
</evidence>
<dbReference type="Proteomes" id="UP001204579">
    <property type="component" value="Unassembled WGS sequence"/>
</dbReference>
<evidence type="ECO:0000256" key="10">
    <source>
        <dbReference type="ARBA" id="ARBA00023136"/>
    </source>
</evidence>
<keyword evidence="5" id="KW-0631">Potassium channel</keyword>
<keyword evidence="11" id="KW-0407">Ion channel</keyword>
<sequence>MTYKEKKLQRFIDNLPYIGRHARLYRSIHRQLMNKWTQRFVLFFIVGSILSIVLSSFEESAPYRSWLFAFNYLASFIFTIEYTLRIIAAPGQYPNIQNSWKARFRYIFSFYGLIDLIAIIPFVVIYVYNESPHVHLVVLAYILTIFKLIRYSRSYRLPGSMIGTVKDELVTAYTACGILVGFAGILMYYIERDAQPHAFKNVGDGLWWAVETFTTVGYGDIFPITPLGRLLGSLIMLIGISMIAVPTAIISSAFMKMIIEKKHKGKSHADTDDTDDNDVPTFS</sequence>
<evidence type="ECO:0000256" key="7">
    <source>
        <dbReference type="ARBA" id="ARBA00022958"/>
    </source>
</evidence>
<keyword evidence="9" id="KW-0406">Ion transport</keyword>
<evidence type="ECO:0000256" key="12">
    <source>
        <dbReference type="SAM" id="Phobius"/>
    </source>
</evidence>
<evidence type="ECO:0000256" key="9">
    <source>
        <dbReference type="ARBA" id="ARBA00023065"/>
    </source>
</evidence>
<dbReference type="PRINTS" id="PR00169">
    <property type="entry name" value="KCHANNEL"/>
</dbReference>
<dbReference type="AlphaFoldDB" id="A0AAW5N7K8"/>
<evidence type="ECO:0000256" key="3">
    <source>
        <dbReference type="ARBA" id="ARBA00022538"/>
    </source>
</evidence>